<gene>
    <name evidence="2" type="ORF">RIdsm_01978</name>
</gene>
<reference evidence="2 3" key="1">
    <citation type="submission" date="2018-08" db="EMBL/GenBank/DDBJ databases">
        <title>Genetic Globetrotter - A new plasmid hitch-hiking vast phylogenetic and geographic distances.</title>
        <authorList>
            <person name="Vollmers J."/>
            <person name="Petersen J."/>
        </authorList>
    </citation>
    <scope>NUCLEOTIDE SEQUENCE [LARGE SCALE GENOMIC DNA]</scope>
    <source>
        <strain evidence="2 3">DSM 26383</strain>
    </source>
</reference>
<evidence type="ECO:0000313" key="2">
    <source>
        <dbReference type="EMBL" id="QEW26181.1"/>
    </source>
</evidence>
<protein>
    <submittedName>
        <fullName evidence="2">Uncharacterized protein</fullName>
    </submittedName>
</protein>
<sequence length="98" mass="10843">MSRWINRFFAFMTLLPILVWLGCVLGVILLGTLYGCRIDEAGSYPCEFHGRDVGDTAAMMGVLAAWGPLIFGPFVLASGVAWGLYALIRHLRLRVKRG</sequence>
<dbReference type="RefSeq" id="WP_236553182.1">
    <property type="nucleotide sequence ID" value="NZ_CP031598.1"/>
</dbReference>
<name>A0A5P3AAF6_9RHOB</name>
<dbReference type="AlphaFoldDB" id="A0A5P3AAF6"/>
<keyword evidence="1" id="KW-0472">Membrane</keyword>
<dbReference type="PROSITE" id="PS51257">
    <property type="entry name" value="PROKAR_LIPOPROTEIN"/>
    <property type="match status" value="1"/>
</dbReference>
<evidence type="ECO:0000313" key="3">
    <source>
        <dbReference type="Proteomes" id="UP000325785"/>
    </source>
</evidence>
<feature type="transmembrane region" description="Helical" evidence="1">
    <location>
        <begin position="12"/>
        <end position="34"/>
    </location>
</feature>
<dbReference type="EMBL" id="CP031598">
    <property type="protein sequence ID" value="QEW26181.1"/>
    <property type="molecule type" value="Genomic_DNA"/>
</dbReference>
<accession>A0A5P3AAF6</accession>
<dbReference type="Proteomes" id="UP000325785">
    <property type="component" value="Chromosome"/>
</dbReference>
<proteinExistence type="predicted"/>
<keyword evidence="1" id="KW-1133">Transmembrane helix</keyword>
<dbReference type="KEGG" id="rid:RIdsm_01978"/>
<keyword evidence="1" id="KW-0812">Transmembrane</keyword>
<organism evidence="2 3">
    <name type="scientific">Roseovarius indicus</name>
    <dbReference type="NCBI Taxonomy" id="540747"/>
    <lineage>
        <taxon>Bacteria</taxon>
        <taxon>Pseudomonadati</taxon>
        <taxon>Pseudomonadota</taxon>
        <taxon>Alphaproteobacteria</taxon>
        <taxon>Rhodobacterales</taxon>
        <taxon>Roseobacteraceae</taxon>
        <taxon>Roseovarius</taxon>
    </lineage>
</organism>
<feature type="transmembrane region" description="Helical" evidence="1">
    <location>
        <begin position="69"/>
        <end position="88"/>
    </location>
</feature>
<evidence type="ECO:0000256" key="1">
    <source>
        <dbReference type="SAM" id="Phobius"/>
    </source>
</evidence>